<dbReference type="Proteomes" id="UP001500298">
    <property type="component" value="Unassembled WGS sequence"/>
</dbReference>
<protein>
    <submittedName>
        <fullName evidence="2">DoxX-like family protein</fullName>
    </submittedName>
</protein>
<feature type="transmembrane region" description="Helical" evidence="1">
    <location>
        <begin position="242"/>
        <end position="263"/>
    </location>
</feature>
<dbReference type="InterPro" id="IPR025695">
    <property type="entry name" value="DoxX-like"/>
</dbReference>
<sequence>MKNKPLYVETTITCNLDELWAATQDPSRHQEWDLRFSEIDYLPKDDPASPQQFRYATRMGFGMTVEGKGESVATKTNNHGVSTSVLKFSSDSLISIIKEGSGYWKYIPEGKSIRFLTGYDYQTRWGILGSAVDRWIFRPMMRWATAWSFDCLKNHMEKGIHPRQAITAQVSVLLIHILLGIVWVYQGLVPKLAFPDTGELDILRASGVFPGYEETVLLVVGIAEMAFGVGFWWTFKKGIHVLNILGLTFLAVGALFSDMMVFVQPFNPFALNISMMGLSIIALLHIDSLPKASNCITNPKQ</sequence>
<evidence type="ECO:0000313" key="2">
    <source>
        <dbReference type="EMBL" id="GAA4825293.1"/>
    </source>
</evidence>
<dbReference type="InterPro" id="IPR023393">
    <property type="entry name" value="START-like_dom_sf"/>
</dbReference>
<evidence type="ECO:0000256" key="1">
    <source>
        <dbReference type="SAM" id="Phobius"/>
    </source>
</evidence>
<keyword evidence="3" id="KW-1185">Reference proteome</keyword>
<gene>
    <name evidence="2" type="ORF">GCM10023331_07150</name>
</gene>
<keyword evidence="1" id="KW-0472">Membrane</keyword>
<comment type="caution">
    <text evidence="2">The sequence shown here is derived from an EMBL/GenBank/DDBJ whole genome shotgun (WGS) entry which is preliminary data.</text>
</comment>
<keyword evidence="1" id="KW-0812">Transmembrane</keyword>
<dbReference type="Gene3D" id="3.30.530.20">
    <property type="match status" value="1"/>
</dbReference>
<dbReference type="SUPFAM" id="SSF55961">
    <property type="entry name" value="Bet v1-like"/>
    <property type="match status" value="1"/>
</dbReference>
<feature type="transmembrane region" description="Helical" evidence="1">
    <location>
        <begin position="165"/>
        <end position="185"/>
    </location>
</feature>
<proteinExistence type="predicted"/>
<dbReference type="RefSeq" id="WP_345369260.1">
    <property type="nucleotide sequence ID" value="NZ_BAABJX010000015.1"/>
</dbReference>
<feature type="transmembrane region" description="Helical" evidence="1">
    <location>
        <begin position="269"/>
        <end position="286"/>
    </location>
</feature>
<dbReference type="Pfam" id="PF13781">
    <property type="entry name" value="DoxX_3"/>
    <property type="match status" value="1"/>
</dbReference>
<dbReference type="EMBL" id="BAABJX010000015">
    <property type="protein sequence ID" value="GAA4825293.1"/>
    <property type="molecule type" value="Genomic_DNA"/>
</dbReference>
<name>A0ABP9D7L5_9BACT</name>
<keyword evidence="1" id="KW-1133">Transmembrane helix</keyword>
<feature type="transmembrane region" description="Helical" evidence="1">
    <location>
        <begin position="216"/>
        <end position="235"/>
    </location>
</feature>
<reference evidence="3" key="1">
    <citation type="journal article" date="2019" name="Int. J. Syst. Evol. Microbiol.">
        <title>The Global Catalogue of Microorganisms (GCM) 10K type strain sequencing project: providing services to taxonomists for standard genome sequencing and annotation.</title>
        <authorList>
            <consortium name="The Broad Institute Genomics Platform"/>
            <consortium name="The Broad Institute Genome Sequencing Center for Infectious Disease"/>
            <person name="Wu L."/>
            <person name="Ma J."/>
        </authorList>
    </citation>
    <scope>NUCLEOTIDE SEQUENCE [LARGE SCALE GENOMIC DNA]</scope>
    <source>
        <strain evidence="3">JCM 18326</strain>
    </source>
</reference>
<accession>A0ABP9D7L5</accession>
<organism evidence="2 3">
    <name type="scientific">Algivirga pacifica</name>
    <dbReference type="NCBI Taxonomy" id="1162670"/>
    <lineage>
        <taxon>Bacteria</taxon>
        <taxon>Pseudomonadati</taxon>
        <taxon>Bacteroidota</taxon>
        <taxon>Cytophagia</taxon>
        <taxon>Cytophagales</taxon>
        <taxon>Flammeovirgaceae</taxon>
        <taxon>Algivirga</taxon>
    </lineage>
</organism>
<evidence type="ECO:0000313" key="3">
    <source>
        <dbReference type="Proteomes" id="UP001500298"/>
    </source>
</evidence>